<evidence type="ECO:0000313" key="2">
    <source>
        <dbReference type="Proteomes" id="UP001152561"/>
    </source>
</evidence>
<reference evidence="2" key="1">
    <citation type="journal article" date="2023" name="Proc. Natl. Acad. Sci. U.S.A.">
        <title>Genomic and structural basis for evolution of tropane alkaloid biosynthesis.</title>
        <authorList>
            <person name="Wanga Y.-J."/>
            <person name="Taina T."/>
            <person name="Yua J.-Y."/>
            <person name="Lia J."/>
            <person name="Xua B."/>
            <person name="Chenc J."/>
            <person name="D'Auriad J.C."/>
            <person name="Huanga J.-P."/>
            <person name="Huanga S.-X."/>
        </authorList>
    </citation>
    <scope>NUCLEOTIDE SEQUENCE [LARGE SCALE GENOMIC DNA]</scope>
    <source>
        <strain evidence="2">cv. KIB-2019</strain>
    </source>
</reference>
<accession>A0A9Q1QXP6</accession>
<dbReference type="AlphaFoldDB" id="A0A9Q1QXP6"/>
<protein>
    <submittedName>
        <fullName evidence="1">Uncharacterized protein</fullName>
    </submittedName>
</protein>
<dbReference type="Proteomes" id="UP001152561">
    <property type="component" value="Unassembled WGS sequence"/>
</dbReference>
<organism evidence="1 2">
    <name type="scientific">Anisodus acutangulus</name>
    <dbReference type="NCBI Taxonomy" id="402998"/>
    <lineage>
        <taxon>Eukaryota</taxon>
        <taxon>Viridiplantae</taxon>
        <taxon>Streptophyta</taxon>
        <taxon>Embryophyta</taxon>
        <taxon>Tracheophyta</taxon>
        <taxon>Spermatophyta</taxon>
        <taxon>Magnoliopsida</taxon>
        <taxon>eudicotyledons</taxon>
        <taxon>Gunneridae</taxon>
        <taxon>Pentapetalae</taxon>
        <taxon>asterids</taxon>
        <taxon>lamiids</taxon>
        <taxon>Solanales</taxon>
        <taxon>Solanaceae</taxon>
        <taxon>Solanoideae</taxon>
        <taxon>Hyoscyameae</taxon>
        <taxon>Anisodus</taxon>
    </lineage>
</organism>
<evidence type="ECO:0000313" key="1">
    <source>
        <dbReference type="EMBL" id="KAJ8531281.1"/>
    </source>
</evidence>
<dbReference type="EMBL" id="JAJAGQ010000021">
    <property type="protein sequence ID" value="KAJ8531281.1"/>
    <property type="molecule type" value="Genomic_DNA"/>
</dbReference>
<name>A0A9Q1QXP6_9SOLA</name>
<gene>
    <name evidence="1" type="ORF">K7X08_026715</name>
</gene>
<sequence length="142" mass="15444">MTCDFGGNTYSKRCPHLDVHLVHGLVDETSIGADIVGDSDRQAPEAGYILDGYGRQGRDQVGIDSKVEGFGRMGNDRKAEDFGCFDCSREAGVMAFGRLTFDLAYISELSPQRTLRLSSSLLLPQMSPTGLSHLLLAMLQSL</sequence>
<keyword evidence="2" id="KW-1185">Reference proteome</keyword>
<comment type="caution">
    <text evidence="1">The sequence shown here is derived from an EMBL/GenBank/DDBJ whole genome shotgun (WGS) entry which is preliminary data.</text>
</comment>
<proteinExistence type="predicted"/>